<gene>
    <name evidence="1" type="ORF">EYF80_047271</name>
</gene>
<dbReference type="AlphaFoldDB" id="A0A4Z2FMU3"/>
<evidence type="ECO:0000313" key="2">
    <source>
        <dbReference type="Proteomes" id="UP000314294"/>
    </source>
</evidence>
<organism evidence="1 2">
    <name type="scientific">Liparis tanakae</name>
    <name type="common">Tanaka's snailfish</name>
    <dbReference type="NCBI Taxonomy" id="230148"/>
    <lineage>
        <taxon>Eukaryota</taxon>
        <taxon>Metazoa</taxon>
        <taxon>Chordata</taxon>
        <taxon>Craniata</taxon>
        <taxon>Vertebrata</taxon>
        <taxon>Euteleostomi</taxon>
        <taxon>Actinopterygii</taxon>
        <taxon>Neopterygii</taxon>
        <taxon>Teleostei</taxon>
        <taxon>Neoteleostei</taxon>
        <taxon>Acanthomorphata</taxon>
        <taxon>Eupercaria</taxon>
        <taxon>Perciformes</taxon>
        <taxon>Cottioidei</taxon>
        <taxon>Cottales</taxon>
        <taxon>Liparidae</taxon>
        <taxon>Liparis</taxon>
    </lineage>
</organism>
<keyword evidence="2" id="KW-1185">Reference proteome</keyword>
<sequence>MDITRFTYCLRGGGTHEATDPQATVVSYLTLRVDPTLSVLTAVKRRHLVALHTRDPPRAAGSSFQEDNRNCSFLSCSHMRVV</sequence>
<reference evidence="1 2" key="1">
    <citation type="submission" date="2019-03" db="EMBL/GenBank/DDBJ databases">
        <title>First draft genome of Liparis tanakae, snailfish: a comprehensive survey of snailfish specific genes.</title>
        <authorList>
            <person name="Kim W."/>
            <person name="Song I."/>
            <person name="Jeong J.-H."/>
            <person name="Kim D."/>
            <person name="Kim S."/>
            <person name="Ryu S."/>
            <person name="Song J.Y."/>
            <person name="Lee S.K."/>
        </authorList>
    </citation>
    <scope>NUCLEOTIDE SEQUENCE [LARGE SCALE GENOMIC DNA]</scope>
    <source>
        <tissue evidence="1">Muscle</tissue>
    </source>
</reference>
<comment type="caution">
    <text evidence="1">The sequence shown here is derived from an EMBL/GenBank/DDBJ whole genome shotgun (WGS) entry which is preliminary data.</text>
</comment>
<dbReference type="EMBL" id="SRLO01001029">
    <property type="protein sequence ID" value="TNN42556.1"/>
    <property type="molecule type" value="Genomic_DNA"/>
</dbReference>
<proteinExistence type="predicted"/>
<protein>
    <submittedName>
        <fullName evidence="1">Uncharacterized protein</fullName>
    </submittedName>
</protein>
<evidence type="ECO:0000313" key="1">
    <source>
        <dbReference type="EMBL" id="TNN42556.1"/>
    </source>
</evidence>
<accession>A0A4Z2FMU3</accession>
<name>A0A4Z2FMU3_9TELE</name>
<dbReference type="Proteomes" id="UP000314294">
    <property type="component" value="Unassembled WGS sequence"/>
</dbReference>